<protein>
    <submittedName>
        <fullName evidence="2">Uncharacterized protein</fullName>
    </submittedName>
</protein>
<gene>
    <name evidence="2" type="ORF">BN4615_P8988</name>
</gene>
<dbReference type="AlphaFoldDB" id="A0A1M4EKS8"/>
<proteinExistence type="predicted"/>
<sequence>MIRTHKKTPRAHNEGWSRDGEDLLGPSRPAKKQGRGTHVSSLAHLFG</sequence>
<evidence type="ECO:0000256" key="1">
    <source>
        <dbReference type="SAM" id="MobiDB-lite"/>
    </source>
</evidence>
<organism evidence="2">
    <name type="scientific">Nonomuraea gerenzanensis</name>
    <dbReference type="NCBI Taxonomy" id="93944"/>
    <lineage>
        <taxon>Bacteria</taxon>
        <taxon>Bacillati</taxon>
        <taxon>Actinomycetota</taxon>
        <taxon>Actinomycetes</taxon>
        <taxon>Streptosporangiales</taxon>
        <taxon>Streptosporangiaceae</taxon>
        <taxon>Nonomuraea</taxon>
    </lineage>
</organism>
<dbReference type="EMBL" id="LT559118">
    <property type="protein sequence ID" value="SBO99472.1"/>
    <property type="molecule type" value="Genomic_DNA"/>
</dbReference>
<reference evidence="2" key="1">
    <citation type="submission" date="2016-04" db="EMBL/GenBank/DDBJ databases">
        <authorList>
            <person name="Evans L.H."/>
            <person name="Alamgir A."/>
            <person name="Owens N."/>
            <person name="Weber N.D."/>
            <person name="Virtaneva K."/>
            <person name="Barbian K."/>
            <person name="Babar A."/>
            <person name="Rosenke K."/>
        </authorList>
    </citation>
    <scope>NUCLEOTIDE SEQUENCE</scope>
    <source>
        <strain evidence="2">Nono1</strain>
    </source>
</reference>
<accession>A0A1M4EKS8</accession>
<name>A0A1M4EKS8_9ACTN</name>
<feature type="compositionally biased region" description="Basic residues" evidence="1">
    <location>
        <begin position="1"/>
        <end position="10"/>
    </location>
</feature>
<feature type="region of interest" description="Disordered" evidence="1">
    <location>
        <begin position="1"/>
        <end position="47"/>
    </location>
</feature>
<evidence type="ECO:0000313" key="2">
    <source>
        <dbReference type="EMBL" id="SBO99472.1"/>
    </source>
</evidence>
<feature type="compositionally biased region" description="Basic and acidic residues" evidence="1">
    <location>
        <begin position="11"/>
        <end position="21"/>
    </location>
</feature>